<dbReference type="Proteomes" id="UP000192923">
    <property type="component" value="Unassembled WGS sequence"/>
</dbReference>
<gene>
    <name evidence="2" type="ORF">SAMN02949497_1983</name>
</gene>
<evidence type="ECO:0000313" key="3">
    <source>
        <dbReference type="Proteomes" id="UP000192923"/>
    </source>
</evidence>
<sequence>MNENRGFFRKKTRSDGIVLMELGELQFGLKDLSVEGFKAHFERVPPFGVGDVVRIRLPDLHLEGCARAMRIDKEGPGKGFLVGFMFTERHAWDPGSVFIARPPEDGG</sequence>
<proteinExistence type="predicted"/>
<protein>
    <submittedName>
        <fullName evidence="2">PilZ domain-containing protein</fullName>
    </submittedName>
</protein>
<dbReference type="InterPro" id="IPR009875">
    <property type="entry name" value="PilZ_domain"/>
</dbReference>
<evidence type="ECO:0000313" key="2">
    <source>
        <dbReference type="EMBL" id="SMF94657.1"/>
    </source>
</evidence>
<dbReference type="GO" id="GO:0035438">
    <property type="term" value="F:cyclic-di-GMP binding"/>
    <property type="evidence" value="ECO:0007669"/>
    <property type="project" value="InterPro"/>
</dbReference>
<dbReference type="STRING" id="1760988.SAMN02949497_1983"/>
<keyword evidence="3" id="KW-1185">Reference proteome</keyword>
<accession>A0A1Y6CWE1</accession>
<dbReference type="RefSeq" id="WP_085212229.1">
    <property type="nucleotide sequence ID" value="NZ_FXAM01000001.1"/>
</dbReference>
<dbReference type="EMBL" id="FXAM01000001">
    <property type="protein sequence ID" value="SMF94657.1"/>
    <property type="molecule type" value="Genomic_DNA"/>
</dbReference>
<dbReference type="SUPFAM" id="SSF141371">
    <property type="entry name" value="PilZ domain-like"/>
    <property type="match status" value="1"/>
</dbReference>
<dbReference type="AlphaFoldDB" id="A0A1Y6CWE1"/>
<dbReference type="Pfam" id="PF07238">
    <property type="entry name" value="PilZ"/>
    <property type="match status" value="1"/>
</dbReference>
<evidence type="ECO:0000259" key="1">
    <source>
        <dbReference type="Pfam" id="PF07238"/>
    </source>
</evidence>
<reference evidence="2 3" key="1">
    <citation type="submission" date="2016-12" db="EMBL/GenBank/DDBJ databases">
        <authorList>
            <person name="Song W.-J."/>
            <person name="Kurnit D.M."/>
        </authorList>
    </citation>
    <scope>NUCLEOTIDE SEQUENCE [LARGE SCALE GENOMIC DNA]</scope>
    <source>
        <strain evidence="2 3">175</strain>
    </source>
</reference>
<organism evidence="2 3">
    <name type="scientific">Methylomagnum ishizawai</name>
    <dbReference type="NCBI Taxonomy" id="1760988"/>
    <lineage>
        <taxon>Bacteria</taxon>
        <taxon>Pseudomonadati</taxon>
        <taxon>Pseudomonadota</taxon>
        <taxon>Gammaproteobacteria</taxon>
        <taxon>Methylococcales</taxon>
        <taxon>Methylococcaceae</taxon>
        <taxon>Methylomagnum</taxon>
    </lineage>
</organism>
<feature type="domain" description="PilZ" evidence="1">
    <location>
        <begin position="4"/>
        <end position="88"/>
    </location>
</feature>
<name>A0A1Y6CWE1_9GAMM</name>